<name>A0A8J3IQJ9_9CHLR</name>
<keyword evidence="1" id="KW-0808">Transferase</keyword>
<dbReference type="InterPro" id="IPR050832">
    <property type="entry name" value="Bact_Acetyltransf"/>
</dbReference>
<keyword evidence="2" id="KW-0012">Acyltransferase</keyword>
<keyword evidence="5" id="KW-1185">Reference proteome</keyword>
<dbReference type="InterPro" id="IPR016181">
    <property type="entry name" value="Acyl_CoA_acyltransferase"/>
</dbReference>
<dbReference type="RefSeq" id="WP_220209603.1">
    <property type="nucleotide sequence ID" value="NZ_BNJK01000002.1"/>
</dbReference>
<reference evidence="4" key="1">
    <citation type="submission" date="2020-10" db="EMBL/GenBank/DDBJ databases">
        <title>Taxonomic study of unclassified bacteria belonging to the class Ktedonobacteria.</title>
        <authorList>
            <person name="Yabe S."/>
            <person name="Wang C.M."/>
            <person name="Zheng Y."/>
            <person name="Sakai Y."/>
            <person name="Cavaletti L."/>
            <person name="Monciardini P."/>
            <person name="Donadio S."/>
        </authorList>
    </citation>
    <scope>NUCLEOTIDE SEQUENCE</scope>
    <source>
        <strain evidence="4">ID150040</strain>
    </source>
</reference>
<evidence type="ECO:0000313" key="5">
    <source>
        <dbReference type="Proteomes" id="UP000597444"/>
    </source>
</evidence>
<evidence type="ECO:0000259" key="3">
    <source>
        <dbReference type="PROSITE" id="PS51186"/>
    </source>
</evidence>
<evidence type="ECO:0000256" key="2">
    <source>
        <dbReference type="ARBA" id="ARBA00023315"/>
    </source>
</evidence>
<evidence type="ECO:0000256" key="1">
    <source>
        <dbReference type="ARBA" id="ARBA00022679"/>
    </source>
</evidence>
<dbReference type="Pfam" id="PF00583">
    <property type="entry name" value="Acetyltransf_1"/>
    <property type="match status" value="1"/>
</dbReference>
<dbReference type="Proteomes" id="UP000597444">
    <property type="component" value="Unassembled WGS sequence"/>
</dbReference>
<dbReference type="PROSITE" id="PS51186">
    <property type="entry name" value="GNAT"/>
    <property type="match status" value="1"/>
</dbReference>
<gene>
    <name evidence="4" type="ORF">KSF_089840</name>
</gene>
<accession>A0A8J3IQJ9</accession>
<protein>
    <submittedName>
        <fullName evidence="4">N-acetyltransferase</fullName>
    </submittedName>
</protein>
<dbReference type="EMBL" id="BNJK01000002">
    <property type="protein sequence ID" value="GHO98936.1"/>
    <property type="molecule type" value="Genomic_DNA"/>
</dbReference>
<feature type="domain" description="N-acetyltransferase" evidence="3">
    <location>
        <begin position="8"/>
        <end position="157"/>
    </location>
</feature>
<dbReference type="CDD" id="cd04301">
    <property type="entry name" value="NAT_SF"/>
    <property type="match status" value="1"/>
</dbReference>
<dbReference type="SUPFAM" id="SSF55729">
    <property type="entry name" value="Acyl-CoA N-acyltransferases (Nat)"/>
    <property type="match status" value="1"/>
</dbReference>
<comment type="caution">
    <text evidence="4">The sequence shown here is derived from an EMBL/GenBank/DDBJ whole genome shotgun (WGS) entry which is preliminary data.</text>
</comment>
<sequence>MTSTRHEAFIRCARLDEVEALNELIMHSKSYWGYDRPFLEAYRAHLLLSPKALENDPVYCAEVGEAIAGVSHLIVVSDEEICLDHLFVEPAFIGQGIGALLWRHAVEQARRWGARALVFGADPHARSFYERMGAVVVGEKLSRVLPGRKVPRMCYEL</sequence>
<dbReference type="AlphaFoldDB" id="A0A8J3IQJ9"/>
<dbReference type="PANTHER" id="PTHR43877:SF1">
    <property type="entry name" value="ACETYLTRANSFERASE"/>
    <property type="match status" value="1"/>
</dbReference>
<dbReference type="PANTHER" id="PTHR43877">
    <property type="entry name" value="AMINOALKYLPHOSPHONATE N-ACETYLTRANSFERASE-RELATED-RELATED"/>
    <property type="match status" value="1"/>
</dbReference>
<proteinExistence type="predicted"/>
<dbReference type="Gene3D" id="3.40.630.30">
    <property type="match status" value="1"/>
</dbReference>
<dbReference type="GO" id="GO:0016747">
    <property type="term" value="F:acyltransferase activity, transferring groups other than amino-acyl groups"/>
    <property type="evidence" value="ECO:0007669"/>
    <property type="project" value="InterPro"/>
</dbReference>
<evidence type="ECO:0000313" key="4">
    <source>
        <dbReference type="EMBL" id="GHO98936.1"/>
    </source>
</evidence>
<dbReference type="InterPro" id="IPR000182">
    <property type="entry name" value="GNAT_dom"/>
</dbReference>
<organism evidence="4 5">
    <name type="scientific">Reticulibacter mediterranei</name>
    <dbReference type="NCBI Taxonomy" id="2778369"/>
    <lineage>
        <taxon>Bacteria</taxon>
        <taxon>Bacillati</taxon>
        <taxon>Chloroflexota</taxon>
        <taxon>Ktedonobacteria</taxon>
        <taxon>Ktedonobacterales</taxon>
        <taxon>Reticulibacteraceae</taxon>
        <taxon>Reticulibacter</taxon>
    </lineage>
</organism>